<dbReference type="GO" id="GO:0008608">
    <property type="term" value="P:attachment of spindle microtubules to kinetochore"/>
    <property type="evidence" value="ECO:0007669"/>
    <property type="project" value="InterPro"/>
</dbReference>
<evidence type="ECO:0000256" key="9">
    <source>
        <dbReference type="ARBA" id="ARBA00022701"/>
    </source>
</evidence>
<keyword evidence="10" id="KW-0498">Mitosis</keyword>
<reference evidence="18" key="1">
    <citation type="journal article" date="2017" name="Genome Biol.">
        <title>Comparative genomics reveals high biological diversity and specific adaptations in the industrially and medically important fungal genus Aspergillus.</title>
        <authorList>
            <person name="de Vries R.P."/>
            <person name="Riley R."/>
            <person name="Wiebenga A."/>
            <person name="Aguilar-Osorio G."/>
            <person name="Amillis S."/>
            <person name="Uchima C.A."/>
            <person name="Anderluh G."/>
            <person name="Asadollahi M."/>
            <person name="Askin M."/>
            <person name="Barry K."/>
            <person name="Battaglia E."/>
            <person name="Bayram O."/>
            <person name="Benocci T."/>
            <person name="Braus-Stromeyer S.A."/>
            <person name="Caldana C."/>
            <person name="Canovas D."/>
            <person name="Cerqueira G.C."/>
            <person name="Chen F."/>
            <person name="Chen W."/>
            <person name="Choi C."/>
            <person name="Clum A."/>
            <person name="Dos Santos R.A."/>
            <person name="Damasio A.R."/>
            <person name="Diallinas G."/>
            <person name="Emri T."/>
            <person name="Fekete E."/>
            <person name="Flipphi M."/>
            <person name="Freyberg S."/>
            <person name="Gallo A."/>
            <person name="Gournas C."/>
            <person name="Habgood R."/>
            <person name="Hainaut M."/>
            <person name="Harispe M.L."/>
            <person name="Henrissat B."/>
            <person name="Hilden K.S."/>
            <person name="Hope R."/>
            <person name="Hossain A."/>
            <person name="Karabika E."/>
            <person name="Karaffa L."/>
            <person name="Karanyi Z."/>
            <person name="Krasevec N."/>
            <person name="Kuo A."/>
            <person name="Kusch H."/>
            <person name="LaButti K."/>
            <person name="Lagendijk E.L."/>
            <person name="Lapidus A."/>
            <person name="Levasseur A."/>
            <person name="Lindquist E."/>
            <person name="Lipzen A."/>
            <person name="Logrieco A.F."/>
            <person name="MacCabe A."/>
            <person name="Maekelae M.R."/>
            <person name="Malavazi I."/>
            <person name="Melin P."/>
            <person name="Meyer V."/>
            <person name="Mielnichuk N."/>
            <person name="Miskei M."/>
            <person name="Molnar A.P."/>
            <person name="Mule G."/>
            <person name="Ngan C.Y."/>
            <person name="Orejas M."/>
            <person name="Orosz E."/>
            <person name="Ouedraogo J.P."/>
            <person name="Overkamp K.M."/>
            <person name="Park H.-S."/>
            <person name="Perrone G."/>
            <person name="Piumi F."/>
            <person name="Punt P.J."/>
            <person name="Ram A.F."/>
            <person name="Ramon A."/>
            <person name="Rauscher S."/>
            <person name="Record E."/>
            <person name="Riano-Pachon D.M."/>
            <person name="Robert V."/>
            <person name="Roehrig J."/>
            <person name="Ruller R."/>
            <person name="Salamov A."/>
            <person name="Salih N.S."/>
            <person name="Samson R.A."/>
            <person name="Sandor E."/>
            <person name="Sanguinetti M."/>
            <person name="Schuetze T."/>
            <person name="Sepcic K."/>
            <person name="Shelest E."/>
            <person name="Sherlock G."/>
            <person name="Sophianopoulou V."/>
            <person name="Squina F.M."/>
            <person name="Sun H."/>
            <person name="Susca A."/>
            <person name="Todd R.B."/>
            <person name="Tsang A."/>
            <person name="Unkles S.E."/>
            <person name="van de Wiele N."/>
            <person name="van Rossen-Uffink D."/>
            <person name="Oliveira J.V."/>
            <person name="Vesth T.C."/>
            <person name="Visser J."/>
            <person name="Yu J.-H."/>
            <person name="Zhou M."/>
            <person name="Andersen M.R."/>
            <person name="Archer D.B."/>
            <person name="Baker S.E."/>
            <person name="Benoit I."/>
            <person name="Brakhage A.A."/>
            <person name="Braus G.H."/>
            <person name="Fischer R."/>
            <person name="Frisvad J.C."/>
            <person name="Goldman G.H."/>
            <person name="Houbraken J."/>
            <person name="Oakley B."/>
            <person name="Pocsi I."/>
            <person name="Scazzocchio C."/>
            <person name="Seiboth B."/>
            <person name="vanKuyk P.A."/>
            <person name="Wortman J."/>
            <person name="Dyer P.S."/>
            <person name="Grigoriev I.V."/>
        </authorList>
    </citation>
    <scope>NUCLEOTIDE SEQUENCE [LARGE SCALE GENOMIC DNA]</scope>
    <source>
        <strain evidence="18">ATCC 16872 / CBS 172.66 / WB 5094</strain>
    </source>
</reference>
<dbReference type="Pfam" id="PF08650">
    <property type="entry name" value="DASH_Dad4"/>
    <property type="match status" value="1"/>
</dbReference>
<dbReference type="PANTHER" id="PTHR28222:SF1">
    <property type="entry name" value="DASH COMPLEX SUBUNIT DAD4"/>
    <property type="match status" value="1"/>
</dbReference>
<dbReference type="GeneID" id="30971213"/>
<keyword evidence="15" id="KW-0137">Centromere</keyword>
<protein>
    <recommendedName>
        <fullName evidence="5">DASH complex subunit DAD4</fullName>
    </recommendedName>
    <alternativeName>
        <fullName evidence="16">Outer kinetochore protein DAD4</fullName>
    </alternativeName>
</protein>
<evidence type="ECO:0000256" key="15">
    <source>
        <dbReference type="ARBA" id="ARBA00023328"/>
    </source>
</evidence>
<sequence length="83" mass="9501">MESPHEHQQALLLSRIIGNIEKLNESIMVMNRNLQEINIQNMNVELVAQMFKNYQSNVLFHLEGIVNSKSATAPAWFDVANFS</sequence>
<dbReference type="GO" id="GO:0072686">
    <property type="term" value="C:mitotic spindle"/>
    <property type="evidence" value="ECO:0007669"/>
    <property type="project" value="InterPro"/>
</dbReference>
<keyword evidence="13" id="KW-0539">Nucleus</keyword>
<gene>
    <name evidence="17" type="ORF">ASPACDRAFT_1854662</name>
</gene>
<dbReference type="InterPro" id="IPR013959">
    <property type="entry name" value="DASH_Dad4"/>
</dbReference>
<evidence type="ECO:0000256" key="13">
    <source>
        <dbReference type="ARBA" id="ARBA00023242"/>
    </source>
</evidence>
<dbReference type="AlphaFoldDB" id="A0A1L9WZH3"/>
<dbReference type="OMA" id="SQMWANY"/>
<evidence type="ECO:0000256" key="7">
    <source>
        <dbReference type="ARBA" id="ARBA00022490"/>
    </source>
</evidence>
<evidence type="ECO:0000256" key="5">
    <source>
        <dbReference type="ARBA" id="ARBA00020259"/>
    </source>
</evidence>
<evidence type="ECO:0000313" key="17">
    <source>
        <dbReference type="EMBL" id="OJK01268.1"/>
    </source>
</evidence>
<evidence type="ECO:0000256" key="11">
    <source>
        <dbReference type="ARBA" id="ARBA00022838"/>
    </source>
</evidence>
<dbReference type="STRING" id="690307.A0A1L9WZH3"/>
<dbReference type="VEuPathDB" id="FungiDB:ASPACDRAFT_1854662"/>
<dbReference type="PANTHER" id="PTHR28222">
    <property type="entry name" value="DASH COMPLEX SUBUNIT DAD4"/>
    <property type="match status" value="1"/>
</dbReference>
<evidence type="ECO:0000256" key="3">
    <source>
        <dbReference type="ARBA" id="ARBA00004629"/>
    </source>
</evidence>
<name>A0A1L9WZH3_ASPA1</name>
<dbReference type="GO" id="GO:0005874">
    <property type="term" value="C:microtubule"/>
    <property type="evidence" value="ECO:0007669"/>
    <property type="project" value="UniProtKB-KW"/>
</dbReference>
<proteinExistence type="inferred from homology"/>
<keyword evidence="18" id="KW-1185">Reference proteome</keyword>
<keyword evidence="14" id="KW-0131">Cell cycle</keyword>
<evidence type="ECO:0000256" key="6">
    <source>
        <dbReference type="ARBA" id="ARBA00022454"/>
    </source>
</evidence>
<evidence type="ECO:0000256" key="12">
    <source>
        <dbReference type="ARBA" id="ARBA00023212"/>
    </source>
</evidence>
<keyword evidence="8" id="KW-0132">Cell division</keyword>
<evidence type="ECO:0000256" key="10">
    <source>
        <dbReference type="ARBA" id="ARBA00022776"/>
    </source>
</evidence>
<organism evidence="17 18">
    <name type="scientific">Aspergillus aculeatus (strain ATCC 16872 / CBS 172.66 / WB 5094)</name>
    <dbReference type="NCBI Taxonomy" id="690307"/>
    <lineage>
        <taxon>Eukaryota</taxon>
        <taxon>Fungi</taxon>
        <taxon>Dikarya</taxon>
        <taxon>Ascomycota</taxon>
        <taxon>Pezizomycotina</taxon>
        <taxon>Eurotiomycetes</taxon>
        <taxon>Eurotiomycetidae</taxon>
        <taxon>Eurotiales</taxon>
        <taxon>Aspergillaceae</taxon>
        <taxon>Aspergillus</taxon>
        <taxon>Aspergillus subgen. Circumdati</taxon>
    </lineage>
</organism>
<evidence type="ECO:0000256" key="4">
    <source>
        <dbReference type="ARBA" id="ARBA00009754"/>
    </source>
</evidence>
<keyword evidence="6" id="KW-0158">Chromosome</keyword>
<evidence type="ECO:0000256" key="1">
    <source>
        <dbReference type="ARBA" id="ARBA00004123"/>
    </source>
</evidence>
<keyword evidence="9" id="KW-0493">Microtubule</keyword>
<evidence type="ECO:0000256" key="2">
    <source>
        <dbReference type="ARBA" id="ARBA00004186"/>
    </source>
</evidence>
<keyword evidence="7" id="KW-0963">Cytoplasm</keyword>
<evidence type="ECO:0000256" key="16">
    <source>
        <dbReference type="ARBA" id="ARBA00030569"/>
    </source>
</evidence>
<dbReference type="RefSeq" id="XP_020057607.1">
    <property type="nucleotide sequence ID" value="XM_020197399.1"/>
</dbReference>
<dbReference type="GO" id="GO:0042729">
    <property type="term" value="C:DASH complex"/>
    <property type="evidence" value="ECO:0007669"/>
    <property type="project" value="InterPro"/>
</dbReference>
<keyword evidence="11" id="KW-0995">Kinetochore</keyword>
<evidence type="ECO:0000313" key="18">
    <source>
        <dbReference type="Proteomes" id="UP000184546"/>
    </source>
</evidence>
<comment type="similarity">
    <text evidence="4">Belongs to the DASH complex DAD4 family.</text>
</comment>
<comment type="subcellular location">
    <subcellularLocation>
        <location evidence="3">Chromosome</location>
        <location evidence="3">Centromere</location>
        <location evidence="3">Kinetochore</location>
    </subcellularLocation>
    <subcellularLocation>
        <location evidence="2">Cytoplasm</location>
        <location evidence="2">Cytoskeleton</location>
        <location evidence="2">Spindle</location>
    </subcellularLocation>
    <subcellularLocation>
        <location evidence="1">Nucleus</location>
    </subcellularLocation>
</comment>
<dbReference type="Proteomes" id="UP000184546">
    <property type="component" value="Unassembled WGS sequence"/>
</dbReference>
<accession>A0A1L9WZH3</accession>
<dbReference type="OrthoDB" id="5516652at2759"/>
<evidence type="ECO:0000256" key="8">
    <source>
        <dbReference type="ARBA" id="ARBA00022618"/>
    </source>
</evidence>
<keyword evidence="12" id="KW-0206">Cytoskeleton</keyword>
<dbReference type="EMBL" id="KV878974">
    <property type="protein sequence ID" value="OJK01268.1"/>
    <property type="molecule type" value="Genomic_DNA"/>
</dbReference>
<evidence type="ECO:0000256" key="14">
    <source>
        <dbReference type="ARBA" id="ARBA00023306"/>
    </source>
</evidence>
<dbReference type="GO" id="GO:0051301">
    <property type="term" value="P:cell division"/>
    <property type="evidence" value="ECO:0007669"/>
    <property type="project" value="UniProtKB-KW"/>
</dbReference>